<evidence type="ECO:0000256" key="6">
    <source>
        <dbReference type="ARBA" id="ARBA00022989"/>
    </source>
</evidence>
<comment type="similarity">
    <text evidence="2">Belongs to the fatty acid desaturase type 2 family.</text>
</comment>
<keyword evidence="7 14" id="KW-0560">Oxidoreductase</keyword>
<keyword evidence="5" id="KW-0276">Fatty acid metabolism</keyword>
<keyword evidence="8" id="KW-0408">Iron</keyword>
<dbReference type="InterPro" id="IPR015876">
    <property type="entry name" value="Acyl-CoA_DS"/>
</dbReference>
<keyword evidence="11" id="KW-0275">Fatty acid biosynthesis</keyword>
<keyword evidence="6 12" id="KW-1133">Transmembrane helix</keyword>
<dbReference type="RefSeq" id="WP_052469908.1">
    <property type="nucleotide sequence ID" value="NZ_AP012273.1"/>
</dbReference>
<name>A0A7U6JGZ8_9GAMM</name>
<dbReference type="PANTHER" id="PTHR11351">
    <property type="entry name" value="ACYL-COA DESATURASE"/>
    <property type="match status" value="1"/>
</dbReference>
<evidence type="ECO:0000256" key="8">
    <source>
        <dbReference type="ARBA" id="ARBA00023004"/>
    </source>
</evidence>
<gene>
    <name evidence="14" type="ORF">TBH_C1090</name>
</gene>
<dbReference type="EC" id="1.14.19.1" evidence="14"/>
<dbReference type="GO" id="GO:0006633">
    <property type="term" value="P:fatty acid biosynthetic process"/>
    <property type="evidence" value="ECO:0007669"/>
    <property type="project" value="UniProtKB-KW"/>
</dbReference>
<keyword evidence="10 12" id="KW-0472">Membrane</keyword>
<organism evidence="14 15">
    <name type="scientific">Thiolapillus brandeum</name>
    <dbReference type="NCBI Taxonomy" id="1076588"/>
    <lineage>
        <taxon>Bacteria</taxon>
        <taxon>Pseudomonadati</taxon>
        <taxon>Pseudomonadota</taxon>
        <taxon>Gammaproteobacteria</taxon>
        <taxon>Chromatiales</taxon>
        <taxon>Sedimenticolaceae</taxon>
        <taxon>Thiolapillus</taxon>
    </lineage>
</organism>
<evidence type="ECO:0000256" key="10">
    <source>
        <dbReference type="ARBA" id="ARBA00023136"/>
    </source>
</evidence>
<evidence type="ECO:0000256" key="11">
    <source>
        <dbReference type="ARBA" id="ARBA00023160"/>
    </source>
</evidence>
<dbReference type="Pfam" id="PF00487">
    <property type="entry name" value="FA_desaturase"/>
    <property type="match status" value="1"/>
</dbReference>
<dbReference type="InterPro" id="IPR005804">
    <property type="entry name" value="FA_desaturase_dom"/>
</dbReference>
<evidence type="ECO:0000259" key="13">
    <source>
        <dbReference type="Pfam" id="PF00487"/>
    </source>
</evidence>
<sequence>MLAEGKKLSGVTLFRILAFHLSALLVFFTGYSTTALVCFLVLYVTRFWAIAGGYHRYFSHRSYDTSRAFQFLLALAGSSAGQKGPLSWATSHVCHHRYSDQPGDPHSPVTGGVFHAYLGWLLARDALPTDESQVKAWAAYPEILFLNRYHYVGTLGLMIGLYALGEYLAAGYPKLGTSGLQLLVWGFILSTLLILHGACLVNSVTHLTGYRRFDTADQSRNVWWLLPVLWGENWHNNHHHYPCSARTTVAWWELDPVYLGLRLFERLGLVWNVRGGKCRD</sequence>
<dbReference type="AlphaFoldDB" id="A0A7U6JGZ8"/>
<evidence type="ECO:0000256" key="5">
    <source>
        <dbReference type="ARBA" id="ARBA00022832"/>
    </source>
</evidence>
<dbReference type="CDD" id="cd03505">
    <property type="entry name" value="Delta9-FADS-like"/>
    <property type="match status" value="1"/>
</dbReference>
<evidence type="ECO:0000313" key="14">
    <source>
        <dbReference type="EMBL" id="BAO44019.1"/>
    </source>
</evidence>
<keyword evidence="9" id="KW-0443">Lipid metabolism</keyword>
<protein>
    <submittedName>
        <fullName evidence="14">Stearoyl-CoA desaturase (Delta-9 desaturase)</fullName>
        <ecNumber evidence="14">1.14.19.1</ecNumber>
    </submittedName>
</protein>
<dbReference type="GO" id="GO:0016020">
    <property type="term" value="C:membrane"/>
    <property type="evidence" value="ECO:0007669"/>
    <property type="project" value="UniProtKB-SubCell"/>
</dbReference>
<comment type="subcellular location">
    <subcellularLocation>
        <location evidence="1">Membrane</location>
        <topology evidence="1">Multi-pass membrane protein</topology>
    </subcellularLocation>
</comment>
<evidence type="ECO:0000256" key="7">
    <source>
        <dbReference type="ARBA" id="ARBA00023002"/>
    </source>
</evidence>
<evidence type="ECO:0000256" key="2">
    <source>
        <dbReference type="ARBA" id="ARBA00008749"/>
    </source>
</evidence>
<evidence type="ECO:0000313" key="15">
    <source>
        <dbReference type="Proteomes" id="UP000031631"/>
    </source>
</evidence>
<dbReference type="GO" id="GO:0004768">
    <property type="term" value="F:stearoyl-CoA 9-desaturase activity"/>
    <property type="evidence" value="ECO:0007669"/>
    <property type="project" value="UniProtKB-EC"/>
</dbReference>
<accession>A0A7U6JGZ8</accession>
<feature type="domain" description="Fatty acid desaturase" evidence="13">
    <location>
        <begin position="36"/>
        <end position="259"/>
    </location>
</feature>
<dbReference type="KEGG" id="tbn:TBH_C1090"/>
<evidence type="ECO:0000256" key="9">
    <source>
        <dbReference type="ARBA" id="ARBA00023098"/>
    </source>
</evidence>
<feature type="transmembrane region" description="Helical" evidence="12">
    <location>
        <begin position="182"/>
        <end position="204"/>
    </location>
</feature>
<reference evidence="14 15" key="1">
    <citation type="journal article" date="2014" name="PLoS ONE">
        <title>Physiological and genomic features of a novel sulfur-oxidizing gammaproteobacterium belonging to a previously uncultivated symbiotic lineage isolated from a hydrothermal vent.</title>
        <authorList>
            <person name="Nunoura T."/>
            <person name="Takaki Y."/>
            <person name="Kazama H."/>
            <person name="Kakuta J."/>
            <person name="Shimamura S."/>
            <person name="Makita H."/>
            <person name="Hirai M."/>
            <person name="Miyazaki M."/>
            <person name="Takai K."/>
        </authorList>
    </citation>
    <scope>NUCLEOTIDE SEQUENCE [LARGE SCALE GENOMIC DNA]</scope>
    <source>
        <strain evidence="14 15">Hiromi1</strain>
    </source>
</reference>
<feature type="transmembrane region" description="Helical" evidence="12">
    <location>
        <begin position="149"/>
        <end position="170"/>
    </location>
</feature>
<evidence type="ECO:0000256" key="4">
    <source>
        <dbReference type="ARBA" id="ARBA00022692"/>
    </source>
</evidence>
<keyword evidence="3" id="KW-0444">Lipid biosynthesis</keyword>
<dbReference type="PANTHER" id="PTHR11351:SF31">
    <property type="entry name" value="DESATURASE 1, ISOFORM A-RELATED"/>
    <property type="match status" value="1"/>
</dbReference>
<dbReference type="PRINTS" id="PR00075">
    <property type="entry name" value="FACDDSATRASE"/>
</dbReference>
<keyword evidence="4 12" id="KW-0812">Transmembrane</keyword>
<evidence type="ECO:0000256" key="12">
    <source>
        <dbReference type="SAM" id="Phobius"/>
    </source>
</evidence>
<dbReference type="Proteomes" id="UP000031631">
    <property type="component" value="Chromosome"/>
</dbReference>
<keyword evidence="15" id="KW-1185">Reference proteome</keyword>
<dbReference type="EMBL" id="AP012273">
    <property type="protein sequence ID" value="BAO44019.1"/>
    <property type="molecule type" value="Genomic_DNA"/>
</dbReference>
<proteinExistence type="inferred from homology"/>
<evidence type="ECO:0000256" key="3">
    <source>
        <dbReference type="ARBA" id="ARBA00022516"/>
    </source>
</evidence>
<evidence type="ECO:0000256" key="1">
    <source>
        <dbReference type="ARBA" id="ARBA00004141"/>
    </source>
</evidence>